<dbReference type="Gene3D" id="3.10.450.50">
    <property type="match status" value="1"/>
</dbReference>
<protein>
    <submittedName>
        <fullName evidence="2">Phospholipid transport system substrate-binding protein</fullName>
    </submittedName>
</protein>
<feature type="chain" id="PRO_5017408772" evidence="1">
    <location>
        <begin position="24"/>
        <end position="228"/>
    </location>
</feature>
<dbReference type="AlphaFoldDB" id="A0A1H2PSV1"/>
<keyword evidence="1" id="KW-0732">Signal</keyword>
<evidence type="ECO:0000313" key="2">
    <source>
        <dbReference type="EMBL" id="SDV49262.1"/>
    </source>
</evidence>
<sequence>MNRRMLFSLMFAGLVAFSTAPQAQTSPGTAATIDASAPDVLIRTMADDILRSVKADPQVKAGNIHRITQLVDEKLLPYADFQRTTRLALGRYWRQATPAQQKEISKQFEMLLIHTYAGATAKVSDQTVDVKPLRAAADATDVVVRTEVTNQGRPYEVDYRLAKTPNGWRIYDVNVLGAWLIEAYRQQFASVIAQQGIDGLLNFLTERNRQLATGAISPASAAAMPAPR</sequence>
<dbReference type="Pfam" id="PF05494">
    <property type="entry name" value="MlaC"/>
    <property type="match status" value="1"/>
</dbReference>
<reference evidence="3" key="1">
    <citation type="submission" date="2016-09" db="EMBL/GenBank/DDBJ databases">
        <authorList>
            <person name="Varghese N."/>
            <person name="Submissions S."/>
        </authorList>
    </citation>
    <scope>NUCLEOTIDE SEQUENCE [LARGE SCALE GENOMIC DNA]</scope>
    <source>
        <strain evidence="3">JS23</strain>
    </source>
</reference>
<dbReference type="Proteomes" id="UP000243719">
    <property type="component" value="Unassembled WGS sequence"/>
</dbReference>
<dbReference type="PIRSF" id="PIRSF004649">
    <property type="entry name" value="MlaC"/>
    <property type="match status" value="1"/>
</dbReference>
<proteinExistence type="predicted"/>
<accession>A0A1H2PSV1</accession>
<name>A0A1H2PSV1_9BURK</name>
<dbReference type="STRING" id="1770053.SAMN05216551_107194"/>
<feature type="signal peptide" evidence="1">
    <location>
        <begin position="1"/>
        <end position="23"/>
    </location>
</feature>
<dbReference type="PANTHER" id="PTHR36573">
    <property type="entry name" value="INTERMEMBRANE PHOSPHOLIPID TRANSPORT SYSTEM BINDING PROTEIN MLAC"/>
    <property type="match status" value="1"/>
</dbReference>
<evidence type="ECO:0000256" key="1">
    <source>
        <dbReference type="SAM" id="SignalP"/>
    </source>
</evidence>
<dbReference type="InterPro" id="IPR008869">
    <property type="entry name" value="MlaC/ttg2D"/>
</dbReference>
<dbReference type="Gene3D" id="1.10.10.640">
    <property type="entry name" value="phospholipid-binding protein"/>
    <property type="match status" value="1"/>
</dbReference>
<dbReference type="PANTHER" id="PTHR36573:SF1">
    <property type="entry name" value="INTERMEMBRANE PHOSPHOLIPID TRANSPORT SYSTEM BINDING PROTEIN MLAC"/>
    <property type="match status" value="1"/>
</dbReference>
<gene>
    <name evidence="2" type="ORF">SAMN05216551_107194</name>
</gene>
<dbReference type="EMBL" id="FNLO01000007">
    <property type="protein sequence ID" value="SDV49262.1"/>
    <property type="molecule type" value="Genomic_DNA"/>
</dbReference>
<organism evidence="2 3">
    <name type="scientific">Chitinasiproducens palmae</name>
    <dbReference type="NCBI Taxonomy" id="1770053"/>
    <lineage>
        <taxon>Bacteria</taxon>
        <taxon>Pseudomonadati</taxon>
        <taxon>Pseudomonadota</taxon>
        <taxon>Betaproteobacteria</taxon>
        <taxon>Burkholderiales</taxon>
        <taxon>Burkholderiaceae</taxon>
        <taxon>Chitinasiproducens</taxon>
    </lineage>
</organism>
<dbReference type="OrthoDB" id="9798905at2"/>
<evidence type="ECO:0000313" key="3">
    <source>
        <dbReference type="Proteomes" id="UP000243719"/>
    </source>
</evidence>
<keyword evidence="3" id="KW-1185">Reference proteome</keyword>